<sequence>MINNSLFSEYMIHHAVAVNGKGRSKDFIVLKFDYGFKGGMSAKELRDYYYENGATVIWPVYDKEGNVVKEEPIYYKMLMRSTGKAKEGDCIFIRENLHSTALKYITMDLWDKMPYENAKIVEMSAYAPLVTATAIDYITIPMENILIVKDEDVYARVNAVSVKTHDVPYERKVIDWDATEKLINGYNLTFYKKKRRENPKLKCIRKSKPALKEYGIVDYPTKTKVYYKKECYVDRSDEKAEVKNTLWDGMGCIDESIFPNNMDGFIYCRSHFFKSCLFRGNIQEYFKDYYKDRYETATVTDMFGNAFLAKDIKVIITENSIKWIKFTDIMGGSEKAAYTYYKRFMKKHKERFAIVKTAHASKYGDLQRSSYQINNSLPCVDKIILERIAKVSIDYCNALKLSHKAFMKHLSANAAKRYSINNVLLALDEWNDNFKYTEYFKAKRNGIISRFKNGRLKLGKLLQYGDNLTICGNIIALLMKVTGQNFLEEPCFKQIGNGIQCYTTRFKDGERLAGFRSPHNAPNNIVHLVNTYSQEIQRYFPKLGNNVIVINGIGTDVQSRLNGQDLDTDSVYVTNQSDIVNIAEQAYLNYPTIINDIELNGSSEYKKDMESYAKMDSKISSSQYAIGEASNIAQLALSYYYDGGSKSKELEDVFIICSVLAQVAIDSAKRMFDINVNSELSRLSNLTCMQPEDGKKYPVFYAKVQEQKMKGKKKKKAIDEPEIREFNCPMEILSDIIEENVIDLRKYRELIPYTCNLNTVFRYQTDRNRDSKQYKKVISIVQEYDREVNKLDMSKSDYSKNVDNLFDNCMIKLRNLTINKSTMYSLIAYAFANNGDVRDRILTVLYDKDPKKFLSCFKKTEKSSAKDTGSVDITKVS</sequence>
<comment type="caution">
    <text evidence="1">The sequence shown here is derived from an EMBL/GenBank/DDBJ whole genome shotgun (WGS) entry which is preliminary data.</text>
</comment>
<organism evidence="1 2">
    <name type="scientific">Petralouisia muris</name>
    <dbReference type="NCBI Taxonomy" id="3032872"/>
    <lineage>
        <taxon>Bacteria</taxon>
        <taxon>Bacillati</taxon>
        <taxon>Bacillota</taxon>
        <taxon>Clostridia</taxon>
        <taxon>Lachnospirales</taxon>
        <taxon>Lachnospiraceae</taxon>
        <taxon>Petralouisia</taxon>
    </lineage>
</organism>
<accession>A0AC61RME1</accession>
<gene>
    <name evidence="1" type="ORF">E5329_27725</name>
</gene>
<reference evidence="1" key="1">
    <citation type="submission" date="2019-04" db="EMBL/GenBank/DDBJ databases">
        <title>Microbes associate with the intestines of laboratory mice.</title>
        <authorList>
            <person name="Navarre W."/>
            <person name="Wong E."/>
            <person name="Huang K."/>
            <person name="Tropini C."/>
            <person name="Ng K."/>
            <person name="Yu B."/>
        </authorList>
    </citation>
    <scope>NUCLEOTIDE SEQUENCE</scope>
    <source>
        <strain evidence="1">NM01_1-7b</strain>
    </source>
</reference>
<dbReference type="EMBL" id="SRYA01000137">
    <property type="protein sequence ID" value="TGY86930.1"/>
    <property type="molecule type" value="Genomic_DNA"/>
</dbReference>
<evidence type="ECO:0000313" key="2">
    <source>
        <dbReference type="Proteomes" id="UP000304953"/>
    </source>
</evidence>
<proteinExistence type="predicted"/>
<protein>
    <submittedName>
        <fullName evidence="1">Uncharacterized protein</fullName>
    </submittedName>
</protein>
<name>A0AC61RME1_9FIRM</name>
<evidence type="ECO:0000313" key="1">
    <source>
        <dbReference type="EMBL" id="TGY86930.1"/>
    </source>
</evidence>
<keyword evidence="2" id="KW-1185">Reference proteome</keyword>
<dbReference type="Proteomes" id="UP000304953">
    <property type="component" value="Unassembled WGS sequence"/>
</dbReference>